<keyword evidence="4" id="KW-1185">Reference proteome</keyword>
<evidence type="ECO:0000256" key="1">
    <source>
        <dbReference type="ARBA" id="ARBA00022763"/>
    </source>
</evidence>
<reference evidence="3 4" key="1">
    <citation type="journal article" date="2007" name="Proc. Natl. Acad. Sci. U.S.A.">
        <title>Characterization of a marine gammaproteobacterium capable of aerobic anoxygenic photosynthesis.</title>
        <authorList>
            <person name="Fuchs B.M."/>
            <person name="Spring S."/>
            <person name="Teeling H."/>
            <person name="Quast C."/>
            <person name="Wulf J."/>
            <person name="Schattenhofer M."/>
            <person name="Yan S."/>
            <person name="Ferriera S."/>
            <person name="Johnson J."/>
            <person name="Glockner F.O."/>
            <person name="Amann R."/>
        </authorList>
    </citation>
    <scope>NUCLEOTIDE SEQUENCE [LARGE SCALE GENOMIC DNA]</scope>
    <source>
        <strain evidence="3">KT71</strain>
    </source>
</reference>
<name>A4AE58_9GAMM</name>
<organism evidence="3 4">
    <name type="scientific">Congregibacter litoralis KT71</name>
    <dbReference type="NCBI Taxonomy" id="314285"/>
    <lineage>
        <taxon>Bacteria</taxon>
        <taxon>Pseudomonadati</taxon>
        <taxon>Pseudomonadota</taxon>
        <taxon>Gammaproteobacteria</taxon>
        <taxon>Cellvibrionales</taxon>
        <taxon>Halieaceae</taxon>
        <taxon>Congregibacter</taxon>
    </lineage>
</organism>
<dbReference type="CDD" id="cd06445">
    <property type="entry name" value="ATase"/>
    <property type="match status" value="1"/>
</dbReference>
<protein>
    <submittedName>
        <fullName evidence="3">O(6)-alkylguanine repair protein YbaZ</fullName>
    </submittedName>
</protein>
<dbReference type="InterPro" id="IPR014048">
    <property type="entry name" value="MethylDNA_cys_MeTrfase_DNA-bd"/>
</dbReference>
<dbReference type="InterPro" id="IPR036388">
    <property type="entry name" value="WH-like_DNA-bd_sf"/>
</dbReference>
<dbReference type="InterPro" id="IPR036217">
    <property type="entry name" value="MethylDNA_cys_MeTrfase_DNAb"/>
</dbReference>
<dbReference type="Pfam" id="PF01035">
    <property type="entry name" value="DNA_binding_1"/>
    <property type="match status" value="1"/>
</dbReference>
<dbReference type="GO" id="GO:0006281">
    <property type="term" value="P:DNA repair"/>
    <property type="evidence" value="ECO:0007669"/>
    <property type="project" value="InterPro"/>
</dbReference>
<dbReference type="eggNOG" id="COG3695">
    <property type="taxonomic scope" value="Bacteria"/>
</dbReference>
<dbReference type="PANTHER" id="PTHR42942:SF1">
    <property type="entry name" value="ALKYLTRANSFERASE-LIKE PROTEIN 1"/>
    <property type="match status" value="1"/>
</dbReference>
<evidence type="ECO:0000259" key="2">
    <source>
        <dbReference type="Pfam" id="PF01035"/>
    </source>
</evidence>
<dbReference type="InterPro" id="IPR052520">
    <property type="entry name" value="ATL_DNA_repair"/>
</dbReference>
<dbReference type="GO" id="GO:0003824">
    <property type="term" value="F:catalytic activity"/>
    <property type="evidence" value="ECO:0007669"/>
    <property type="project" value="InterPro"/>
</dbReference>
<sequence>MLVCKPRALITYNPVMSDKHSMDGDLDQRIWLTVCAIPAGKLSTYGDVAERAGLPGAARRVGAALRKLPEDSNVPWYRVVNASGKSSLPPGTHGADRQRAHLAAEGILLGAGGAAVLRRYRW</sequence>
<evidence type="ECO:0000313" key="3">
    <source>
        <dbReference type="EMBL" id="EAQ95703.2"/>
    </source>
</evidence>
<dbReference type="Proteomes" id="UP000019205">
    <property type="component" value="Chromosome"/>
</dbReference>
<dbReference type="PANTHER" id="PTHR42942">
    <property type="entry name" value="6-O-METHYLGUANINE DNA METHYLTRANSFERASE"/>
    <property type="match status" value="1"/>
</dbReference>
<dbReference type="HOGENOM" id="CLU_000445_52_5_6"/>
<feature type="domain" description="Methylated-DNA-[protein]-cysteine S-methyltransferase DNA binding" evidence="2">
    <location>
        <begin position="26"/>
        <end position="107"/>
    </location>
</feature>
<dbReference type="AlphaFoldDB" id="A4AE58"/>
<evidence type="ECO:0000313" key="4">
    <source>
        <dbReference type="Proteomes" id="UP000019205"/>
    </source>
</evidence>
<accession>A4AE58</accession>
<gene>
    <name evidence="3" type="ORF">KT71_19759</name>
</gene>
<keyword evidence="1" id="KW-0227">DNA damage</keyword>
<dbReference type="Gene3D" id="1.10.10.10">
    <property type="entry name" value="Winged helix-like DNA-binding domain superfamily/Winged helix DNA-binding domain"/>
    <property type="match status" value="1"/>
</dbReference>
<dbReference type="SUPFAM" id="SSF46767">
    <property type="entry name" value="Methylated DNA-protein cysteine methyltransferase, C-terminal domain"/>
    <property type="match status" value="1"/>
</dbReference>
<comment type="caution">
    <text evidence="3">The sequence shown here is derived from an EMBL/GenBank/DDBJ whole genome shotgun (WGS) entry which is preliminary data.</text>
</comment>
<reference evidence="3 4" key="2">
    <citation type="journal article" date="2009" name="PLoS ONE">
        <title>The photosynthetic apparatus and its regulation in the aerobic gammaproteobacterium Congregibacter litoralis gen. nov., sp. nov.</title>
        <authorList>
            <person name="Spring S."/>
            <person name="Lunsdorf H."/>
            <person name="Fuchs B.M."/>
            <person name="Tindall B.J."/>
        </authorList>
    </citation>
    <scope>NUCLEOTIDE SEQUENCE [LARGE SCALE GENOMIC DNA]</scope>
    <source>
        <strain evidence="3">KT71</strain>
    </source>
</reference>
<dbReference type="EMBL" id="AAOA02000002">
    <property type="protein sequence ID" value="EAQ95703.2"/>
    <property type="molecule type" value="Genomic_DNA"/>
</dbReference>
<proteinExistence type="predicted"/>